<keyword evidence="4" id="KW-1185">Reference proteome</keyword>
<protein>
    <submittedName>
        <fullName evidence="3">Uncharacterized protein</fullName>
    </submittedName>
</protein>
<feature type="coiled-coil region" evidence="1">
    <location>
        <begin position="101"/>
        <end position="184"/>
    </location>
</feature>
<evidence type="ECO:0000313" key="3">
    <source>
        <dbReference type="EMBL" id="KAG2307192.1"/>
    </source>
</evidence>
<accession>A0A8X7SJ03</accession>
<dbReference type="Proteomes" id="UP000886595">
    <property type="component" value="Unassembled WGS sequence"/>
</dbReference>
<evidence type="ECO:0000313" key="4">
    <source>
        <dbReference type="Proteomes" id="UP000886595"/>
    </source>
</evidence>
<dbReference type="EMBL" id="JAAMPC010000006">
    <property type="protein sequence ID" value="KAG2307192.1"/>
    <property type="molecule type" value="Genomic_DNA"/>
</dbReference>
<comment type="caution">
    <text evidence="3">The sequence shown here is derived from an EMBL/GenBank/DDBJ whole genome shotgun (WGS) entry which is preliminary data.</text>
</comment>
<sequence>MNPSGSKETAAASAAAKQAPKEGASRTEEEQRALRSAKASIEAKTIETKKQRSGKRRMWSQARVKGGPNPLPPVGDLIFEEEYGHAACSSVRSHGDWNVLVEKYDAALKRAREQVVVREKEEAVAREKDLRREFNETRSSDLAELEACKDSMKNLEFAVDKLGMEKADLEKTRAAESAKHLEEMNQLRNLANLRLLTKGCA</sequence>
<feature type="compositionally biased region" description="Basic and acidic residues" evidence="2">
    <location>
        <begin position="19"/>
        <end position="33"/>
    </location>
</feature>
<reference evidence="3 4" key="1">
    <citation type="submission" date="2020-02" db="EMBL/GenBank/DDBJ databases">
        <authorList>
            <person name="Ma Q."/>
            <person name="Huang Y."/>
            <person name="Song X."/>
            <person name="Pei D."/>
        </authorList>
    </citation>
    <scope>NUCLEOTIDE SEQUENCE [LARGE SCALE GENOMIC DNA]</scope>
    <source>
        <strain evidence="3">Sxm20200214</strain>
        <tissue evidence="3">Leaf</tissue>
    </source>
</reference>
<feature type="compositionally biased region" description="Low complexity" evidence="2">
    <location>
        <begin position="1"/>
        <end position="18"/>
    </location>
</feature>
<gene>
    <name evidence="3" type="ORF">Bca52824_026940</name>
</gene>
<evidence type="ECO:0000256" key="1">
    <source>
        <dbReference type="SAM" id="Coils"/>
    </source>
</evidence>
<feature type="region of interest" description="Disordered" evidence="2">
    <location>
        <begin position="1"/>
        <end position="71"/>
    </location>
</feature>
<dbReference type="AlphaFoldDB" id="A0A8X7SJ03"/>
<proteinExistence type="predicted"/>
<evidence type="ECO:0000256" key="2">
    <source>
        <dbReference type="SAM" id="MobiDB-lite"/>
    </source>
</evidence>
<name>A0A8X7SJ03_BRACI</name>
<keyword evidence="1" id="KW-0175">Coiled coil</keyword>
<organism evidence="3 4">
    <name type="scientific">Brassica carinata</name>
    <name type="common">Ethiopian mustard</name>
    <name type="synonym">Abyssinian cabbage</name>
    <dbReference type="NCBI Taxonomy" id="52824"/>
    <lineage>
        <taxon>Eukaryota</taxon>
        <taxon>Viridiplantae</taxon>
        <taxon>Streptophyta</taxon>
        <taxon>Embryophyta</taxon>
        <taxon>Tracheophyta</taxon>
        <taxon>Spermatophyta</taxon>
        <taxon>Magnoliopsida</taxon>
        <taxon>eudicotyledons</taxon>
        <taxon>Gunneridae</taxon>
        <taxon>Pentapetalae</taxon>
        <taxon>rosids</taxon>
        <taxon>malvids</taxon>
        <taxon>Brassicales</taxon>
        <taxon>Brassicaceae</taxon>
        <taxon>Brassiceae</taxon>
        <taxon>Brassica</taxon>
    </lineage>
</organism>